<accession>A0ABR7QID3</accession>
<feature type="transmembrane region" description="Helical" evidence="1">
    <location>
        <begin position="12"/>
        <end position="31"/>
    </location>
</feature>
<organism evidence="2 3">
    <name type="scientific">Arenibacter arenosicollis</name>
    <dbReference type="NCBI Taxonomy" id="2762274"/>
    <lineage>
        <taxon>Bacteria</taxon>
        <taxon>Pseudomonadati</taxon>
        <taxon>Bacteroidota</taxon>
        <taxon>Flavobacteriia</taxon>
        <taxon>Flavobacteriales</taxon>
        <taxon>Flavobacteriaceae</taxon>
        <taxon>Arenibacter</taxon>
    </lineage>
</organism>
<keyword evidence="1" id="KW-0472">Membrane</keyword>
<evidence type="ECO:0000313" key="3">
    <source>
        <dbReference type="Proteomes" id="UP000618952"/>
    </source>
</evidence>
<feature type="transmembrane region" description="Helical" evidence="1">
    <location>
        <begin position="51"/>
        <end position="68"/>
    </location>
</feature>
<name>A0ABR7QID3_9FLAO</name>
<proteinExistence type="predicted"/>
<protein>
    <submittedName>
        <fullName evidence="2">AtpZ/AtpI family protein</fullName>
    </submittedName>
</protein>
<gene>
    <name evidence="2" type="ORF">H4O18_02995</name>
</gene>
<keyword evidence="3" id="KW-1185">Reference proteome</keyword>
<evidence type="ECO:0000256" key="1">
    <source>
        <dbReference type="SAM" id="Phobius"/>
    </source>
</evidence>
<sequence>MSQQKPPKNNNGLKNAALLSGIALEMGGIIFLSAKGGKWLDDYFEMESKTFLIVLTLLGVAIAIYLVLQQLKRIKY</sequence>
<evidence type="ECO:0000313" key="2">
    <source>
        <dbReference type="EMBL" id="MBC8766951.1"/>
    </source>
</evidence>
<keyword evidence="1" id="KW-0812">Transmembrane</keyword>
<dbReference type="RefSeq" id="WP_187581605.1">
    <property type="nucleotide sequence ID" value="NZ_JACLHY010000001.1"/>
</dbReference>
<dbReference type="Proteomes" id="UP000618952">
    <property type="component" value="Unassembled WGS sequence"/>
</dbReference>
<comment type="caution">
    <text evidence="2">The sequence shown here is derived from an EMBL/GenBank/DDBJ whole genome shotgun (WGS) entry which is preliminary data.</text>
</comment>
<keyword evidence="1" id="KW-1133">Transmembrane helix</keyword>
<reference evidence="2 3" key="1">
    <citation type="submission" date="2020-08" db="EMBL/GenBank/DDBJ databases">
        <title>Arenibacter gaetbuli sp. nov., isolated from a sand dune.</title>
        <authorList>
            <person name="Park S."/>
            <person name="Yoon J.-H."/>
        </authorList>
    </citation>
    <scope>NUCLEOTIDE SEQUENCE [LARGE SCALE GENOMIC DNA]</scope>
    <source>
        <strain evidence="2 3">BSSL-BM3</strain>
    </source>
</reference>
<dbReference type="Pfam" id="PF09527">
    <property type="entry name" value="ATPase_gene1"/>
    <property type="match status" value="1"/>
</dbReference>
<dbReference type="EMBL" id="JACLHY010000001">
    <property type="protein sequence ID" value="MBC8766951.1"/>
    <property type="molecule type" value="Genomic_DNA"/>
</dbReference>
<dbReference type="InterPro" id="IPR032820">
    <property type="entry name" value="ATPase_put"/>
</dbReference>